<dbReference type="InterPro" id="IPR006175">
    <property type="entry name" value="YjgF/YER057c/UK114"/>
</dbReference>
<organism evidence="2">
    <name type="scientific">Fusarium oxysporum f. sp. pisi HDV247</name>
    <dbReference type="NCBI Taxonomy" id="1080344"/>
    <lineage>
        <taxon>Eukaryota</taxon>
        <taxon>Fungi</taxon>
        <taxon>Dikarya</taxon>
        <taxon>Ascomycota</taxon>
        <taxon>Pezizomycotina</taxon>
        <taxon>Sordariomycetes</taxon>
        <taxon>Hypocreomycetidae</taxon>
        <taxon>Hypocreales</taxon>
        <taxon>Nectriaceae</taxon>
        <taxon>Fusarium</taxon>
        <taxon>Fusarium oxysporum species complex</taxon>
    </lineage>
</organism>
<dbReference type="PROSITE" id="PS01094">
    <property type="entry name" value="UPF0076"/>
    <property type="match status" value="1"/>
</dbReference>
<dbReference type="InterPro" id="IPR035959">
    <property type="entry name" value="RutC-like_sf"/>
</dbReference>
<gene>
    <name evidence="2" type="ORF">FOVG_14521</name>
</gene>
<dbReference type="GO" id="GO:0005739">
    <property type="term" value="C:mitochondrion"/>
    <property type="evidence" value="ECO:0007669"/>
    <property type="project" value="UniProtKB-ARBA"/>
</dbReference>
<evidence type="ECO:0000256" key="1">
    <source>
        <dbReference type="ARBA" id="ARBA00010552"/>
    </source>
</evidence>
<dbReference type="PANTHER" id="PTHR11803">
    <property type="entry name" value="2-IMINOBUTANOATE/2-IMINOPROPANOATE DEAMINASE RIDA"/>
    <property type="match status" value="1"/>
</dbReference>
<proteinExistence type="inferred from homology"/>
<dbReference type="GO" id="GO:0019239">
    <property type="term" value="F:deaminase activity"/>
    <property type="evidence" value="ECO:0007669"/>
    <property type="project" value="TreeGrafter"/>
</dbReference>
<dbReference type="InterPro" id="IPR006056">
    <property type="entry name" value="RidA"/>
</dbReference>
<reference evidence="2" key="1">
    <citation type="submission" date="2011-10" db="EMBL/GenBank/DDBJ databases">
        <title>The Genome Sequence of Fusarium oxysporum HDV247.</title>
        <authorList>
            <consortium name="The Broad Institute Genome Sequencing Platform"/>
            <person name="Ma L.-J."/>
            <person name="Gale L.R."/>
            <person name="Schwartz D.C."/>
            <person name="Zhou S."/>
            <person name="Corby-Kistler H."/>
            <person name="Young S.K."/>
            <person name="Zeng Q."/>
            <person name="Gargeya S."/>
            <person name="Fitzgerald M."/>
            <person name="Haas B."/>
            <person name="Abouelleil A."/>
            <person name="Alvarado L."/>
            <person name="Arachchi H.M."/>
            <person name="Berlin A."/>
            <person name="Brown A."/>
            <person name="Chapman S.B."/>
            <person name="Chen Z."/>
            <person name="Dunbar C."/>
            <person name="Freedman E."/>
            <person name="Gearin G."/>
            <person name="Goldberg J."/>
            <person name="Griggs A."/>
            <person name="Gujja S."/>
            <person name="Heiman D."/>
            <person name="Howarth C."/>
            <person name="Larson L."/>
            <person name="Lui A."/>
            <person name="MacDonald P.J.P."/>
            <person name="Montmayeur A."/>
            <person name="Murphy C."/>
            <person name="Neiman D."/>
            <person name="Pearson M."/>
            <person name="Priest M."/>
            <person name="Roberts A."/>
            <person name="Saif S."/>
            <person name="Shea T."/>
            <person name="Shenoy N."/>
            <person name="Sisk P."/>
            <person name="Stolte C."/>
            <person name="Sykes S."/>
            <person name="Wortman J."/>
            <person name="Nusbaum C."/>
            <person name="Birren B."/>
        </authorList>
    </citation>
    <scope>NUCLEOTIDE SEQUENCE [LARGE SCALE GENOMIC DNA]</scope>
    <source>
        <strain evidence="2">HDV247</strain>
    </source>
</reference>
<dbReference type="FunFam" id="3.30.1330.40:FF:000001">
    <property type="entry name" value="L-PSP family endoribonuclease"/>
    <property type="match status" value="1"/>
</dbReference>
<dbReference type="CDD" id="cd00448">
    <property type="entry name" value="YjgF_YER057c_UK114_family"/>
    <property type="match status" value="1"/>
</dbReference>
<accession>W9NV10</accession>
<dbReference type="SUPFAM" id="SSF55298">
    <property type="entry name" value="YjgF-like"/>
    <property type="match status" value="1"/>
</dbReference>
<dbReference type="Gene3D" id="3.30.1330.40">
    <property type="entry name" value="RutC-like"/>
    <property type="match status" value="1"/>
</dbReference>
<dbReference type="Pfam" id="PF01042">
    <property type="entry name" value="Ribonuc_L-PSP"/>
    <property type="match status" value="1"/>
</dbReference>
<dbReference type="NCBIfam" id="TIGR00004">
    <property type="entry name" value="Rid family detoxifying hydrolase"/>
    <property type="match status" value="1"/>
</dbReference>
<dbReference type="OrthoDB" id="309640at2759"/>
<dbReference type="InterPro" id="IPR019897">
    <property type="entry name" value="RidA_CS"/>
</dbReference>
<comment type="similarity">
    <text evidence="1">Belongs to the RutC family.</text>
</comment>
<reference evidence="2" key="2">
    <citation type="submission" date="2012-05" db="EMBL/GenBank/DDBJ databases">
        <title>Annotation of the Genome Sequence of Fusarium oxysporum HDV247.</title>
        <authorList>
            <consortium name="The Broad Institute Genomics Platform"/>
            <person name="Ma L.-J."/>
            <person name="Corby-Kistler H."/>
            <person name="Broz K."/>
            <person name="Gale L.R."/>
            <person name="Jonkers W."/>
            <person name="O'Donnell K."/>
            <person name="Ploetz R."/>
            <person name="Steinberg C."/>
            <person name="Schwartz D.C."/>
            <person name="VanEtten H."/>
            <person name="Zhou S."/>
            <person name="Young S.K."/>
            <person name="Zeng Q."/>
            <person name="Gargeya S."/>
            <person name="Fitzgerald M."/>
            <person name="Abouelleil A."/>
            <person name="Alvarado L."/>
            <person name="Chapman S.B."/>
            <person name="Gainer-Dewar J."/>
            <person name="Goldberg J."/>
            <person name="Griggs A."/>
            <person name="Gujja S."/>
            <person name="Hansen M."/>
            <person name="Howarth C."/>
            <person name="Imamovic A."/>
            <person name="Ireland A."/>
            <person name="Larimer J."/>
            <person name="McCowan C."/>
            <person name="Murphy C."/>
            <person name="Pearson M."/>
            <person name="Poon T.W."/>
            <person name="Priest M."/>
            <person name="Roberts A."/>
            <person name="Saif S."/>
            <person name="Shea T."/>
            <person name="Sykes S."/>
            <person name="Wortman J."/>
            <person name="Nusbaum C."/>
            <person name="Birren B."/>
        </authorList>
    </citation>
    <scope>NUCLEOTIDE SEQUENCE</scope>
    <source>
        <strain evidence="2">HDV247</strain>
    </source>
</reference>
<protein>
    <submittedName>
        <fullName evidence="2">Endoribonuclease L-PSP</fullName>
    </submittedName>
</protein>
<dbReference type="AlphaFoldDB" id="W9NV10"/>
<dbReference type="Proteomes" id="UP000030751">
    <property type="component" value="Unassembled WGS sequence"/>
</dbReference>
<dbReference type="PANTHER" id="PTHR11803:SF58">
    <property type="entry name" value="PROTEIN HMF1-RELATED"/>
    <property type="match status" value="1"/>
</dbReference>
<dbReference type="EMBL" id="JH650981">
    <property type="protein sequence ID" value="EXA34546.1"/>
    <property type="molecule type" value="Genomic_DNA"/>
</dbReference>
<evidence type="ECO:0000313" key="2">
    <source>
        <dbReference type="EMBL" id="EXA34546.1"/>
    </source>
</evidence>
<dbReference type="HOGENOM" id="CLU_100715_7_2_1"/>
<name>W9NV10_FUSOX</name>
<sequence>MDDKMSSDLTTISTSQGCPAIGPYSQAVIAGPYVFLSGQIPIDSTGKPLEGSIADKTHACCKSVQAVLSAAGSDISRVAKVTVFLDDMKNFAEFNAVYETYFTHKPARSCVAVRTLPKNLEVEIECVALTNTNGPRL</sequence>
<dbReference type="GO" id="GO:0005829">
    <property type="term" value="C:cytosol"/>
    <property type="evidence" value="ECO:0007669"/>
    <property type="project" value="TreeGrafter"/>
</dbReference>